<organism evidence="2 3">
    <name type="scientific">Psilocybe cf. subviscida</name>
    <dbReference type="NCBI Taxonomy" id="2480587"/>
    <lineage>
        <taxon>Eukaryota</taxon>
        <taxon>Fungi</taxon>
        <taxon>Dikarya</taxon>
        <taxon>Basidiomycota</taxon>
        <taxon>Agaricomycotina</taxon>
        <taxon>Agaricomycetes</taxon>
        <taxon>Agaricomycetidae</taxon>
        <taxon>Agaricales</taxon>
        <taxon>Agaricineae</taxon>
        <taxon>Strophariaceae</taxon>
        <taxon>Psilocybe</taxon>
    </lineage>
</organism>
<dbReference type="Proteomes" id="UP000567179">
    <property type="component" value="Unassembled WGS sequence"/>
</dbReference>
<protein>
    <submittedName>
        <fullName evidence="2">Uncharacterized protein</fullName>
    </submittedName>
</protein>
<gene>
    <name evidence="2" type="ORF">D9619_010041</name>
</gene>
<evidence type="ECO:0000256" key="1">
    <source>
        <dbReference type="SAM" id="MobiDB-lite"/>
    </source>
</evidence>
<feature type="region of interest" description="Disordered" evidence="1">
    <location>
        <begin position="21"/>
        <end position="60"/>
    </location>
</feature>
<keyword evidence="3" id="KW-1185">Reference proteome</keyword>
<sequence length="91" mass="9586">MFAHITAHLLRLDFGTAPLSGSPTQFSPRLPTPKVIQLDPPRPSPTGPRSQTPTPISTHPTTTAMTAVTVCSQLIAFAPAVPFLKASVLSV</sequence>
<dbReference type="EMBL" id="JAACJJ010000015">
    <property type="protein sequence ID" value="KAF5325442.1"/>
    <property type="molecule type" value="Genomic_DNA"/>
</dbReference>
<comment type="caution">
    <text evidence="2">The sequence shown here is derived from an EMBL/GenBank/DDBJ whole genome shotgun (WGS) entry which is preliminary data.</text>
</comment>
<dbReference type="AlphaFoldDB" id="A0A8H5BLB9"/>
<evidence type="ECO:0000313" key="2">
    <source>
        <dbReference type="EMBL" id="KAF5325442.1"/>
    </source>
</evidence>
<reference evidence="2 3" key="1">
    <citation type="journal article" date="2020" name="ISME J.">
        <title>Uncovering the hidden diversity of litter-decomposition mechanisms in mushroom-forming fungi.</title>
        <authorList>
            <person name="Floudas D."/>
            <person name="Bentzer J."/>
            <person name="Ahren D."/>
            <person name="Johansson T."/>
            <person name="Persson P."/>
            <person name="Tunlid A."/>
        </authorList>
    </citation>
    <scope>NUCLEOTIDE SEQUENCE [LARGE SCALE GENOMIC DNA]</scope>
    <source>
        <strain evidence="2 3">CBS 101986</strain>
    </source>
</reference>
<accession>A0A8H5BLB9</accession>
<proteinExistence type="predicted"/>
<name>A0A8H5BLB9_9AGAR</name>
<evidence type="ECO:0000313" key="3">
    <source>
        <dbReference type="Proteomes" id="UP000567179"/>
    </source>
</evidence>